<dbReference type="InterPro" id="IPR022062">
    <property type="entry name" value="DUF3618"/>
</dbReference>
<reference evidence="2 3" key="1">
    <citation type="submission" date="2016-10" db="EMBL/GenBank/DDBJ databases">
        <authorList>
            <person name="Cai Z."/>
        </authorList>
    </citation>
    <scope>NUCLEOTIDE SEQUENCE [LARGE SCALE GENOMIC DNA]</scope>
    <source>
        <strain evidence="2 3">CGMCC 1.10826</strain>
    </source>
</reference>
<proteinExistence type="predicted"/>
<evidence type="ECO:0008006" key="4">
    <source>
        <dbReference type="Google" id="ProtNLM"/>
    </source>
</evidence>
<dbReference type="OrthoDB" id="3218417at2"/>
<organism evidence="2 3">
    <name type="scientific">Georgenia satyanarayanai</name>
    <dbReference type="NCBI Taxonomy" id="860221"/>
    <lineage>
        <taxon>Bacteria</taxon>
        <taxon>Bacillati</taxon>
        <taxon>Actinomycetota</taxon>
        <taxon>Actinomycetes</taxon>
        <taxon>Micrococcales</taxon>
        <taxon>Bogoriellaceae</taxon>
        <taxon>Georgenia</taxon>
    </lineage>
</organism>
<evidence type="ECO:0000313" key="3">
    <source>
        <dbReference type="Proteomes" id="UP000250222"/>
    </source>
</evidence>
<name>A0A2Y9AHV8_9MICO</name>
<evidence type="ECO:0000313" key="2">
    <source>
        <dbReference type="EMBL" id="SSA44034.1"/>
    </source>
</evidence>
<dbReference type="Gene3D" id="1.20.120.20">
    <property type="entry name" value="Apolipoprotein"/>
    <property type="match status" value="1"/>
</dbReference>
<protein>
    <recommendedName>
        <fullName evidence="4">DUF3618 domain-containing protein</fullName>
    </recommendedName>
</protein>
<dbReference type="AlphaFoldDB" id="A0A2Y9AHV8"/>
<evidence type="ECO:0000256" key="1">
    <source>
        <dbReference type="SAM" id="MobiDB-lite"/>
    </source>
</evidence>
<feature type="compositionally biased region" description="Basic and acidic residues" evidence="1">
    <location>
        <begin position="157"/>
        <end position="173"/>
    </location>
</feature>
<dbReference type="Proteomes" id="UP000250222">
    <property type="component" value="Unassembled WGS sequence"/>
</dbReference>
<feature type="region of interest" description="Disordered" evidence="1">
    <location>
        <begin position="26"/>
        <end position="45"/>
    </location>
</feature>
<feature type="region of interest" description="Disordered" evidence="1">
    <location>
        <begin position="115"/>
        <end position="195"/>
    </location>
</feature>
<dbReference type="SUPFAM" id="SSF58113">
    <property type="entry name" value="Apolipoprotein A-I"/>
    <property type="match status" value="1"/>
</dbReference>
<gene>
    <name evidence="2" type="ORF">SAMN05216184_10996</name>
</gene>
<dbReference type="Pfam" id="PF12277">
    <property type="entry name" value="DUF3618"/>
    <property type="match status" value="1"/>
</dbReference>
<keyword evidence="3" id="KW-1185">Reference proteome</keyword>
<dbReference type="RefSeq" id="WP_110852946.1">
    <property type="nucleotide sequence ID" value="NZ_QKLZ01000009.1"/>
</dbReference>
<accession>A0A2Y9AHV8</accession>
<sequence>MATNDPDAIRHDIERTRADLSQNVDALGDKVNPGNIAQRQGDKVRGAVTDAKDKVFGSASDAAGSVRDRAGHAGGMAQDAPHRVKDKAEGNPLAAGLIAFGAGLLAAGLIPSSRKERELVGEARDSDALSKATEEVKSAAQDTAEQLREPAQQAVQEVKDTATEGVEHVREEGTGAAQDVKSEAQDSAGTVRDSR</sequence>
<feature type="region of interest" description="Disordered" evidence="1">
    <location>
        <begin position="60"/>
        <end position="88"/>
    </location>
</feature>
<dbReference type="EMBL" id="UETB01000009">
    <property type="protein sequence ID" value="SSA44034.1"/>
    <property type="molecule type" value="Genomic_DNA"/>
</dbReference>
<feature type="compositionally biased region" description="Basic and acidic residues" evidence="1">
    <location>
        <begin position="115"/>
        <end position="137"/>
    </location>
</feature>